<evidence type="ECO:0000313" key="1">
    <source>
        <dbReference type="EMBL" id="AMT93405.1"/>
    </source>
</evidence>
<organism evidence="2 3">
    <name type="scientific">Brevibacterium linens</name>
    <dbReference type="NCBI Taxonomy" id="1703"/>
    <lineage>
        <taxon>Bacteria</taxon>
        <taxon>Bacillati</taxon>
        <taxon>Actinomycetota</taxon>
        <taxon>Actinomycetes</taxon>
        <taxon>Micrococcales</taxon>
        <taxon>Brevibacteriaceae</taxon>
        <taxon>Brevibacterium</taxon>
    </lineage>
</organism>
<evidence type="ECO:0008006" key="5">
    <source>
        <dbReference type="Google" id="ProtNLM"/>
    </source>
</evidence>
<evidence type="ECO:0000313" key="3">
    <source>
        <dbReference type="Proteomes" id="UP000031488"/>
    </source>
</evidence>
<accession>A0A0B9A678</accession>
<dbReference type="SUPFAM" id="SSF54909">
    <property type="entry name" value="Dimeric alpha+beta barrel"/>
    <property type="match status" value="1"/>
</dbReference>
<dbReference type="InterPro" id="IPR011008">
    <property type="entry name" value="Dimeric_a/b-barrel"/>
</dbReference>
<dbReference type="EMBL" id="JTJZ01000008">
    <property type="protein sequence ID" value="KHS54229.1"/>
    <property type="molecule type" value="Genomic_DNA"/>
</dbReference>
<dbReference type="Proteomes" id="UP000075950">
    <property type="component" value="Chromosome"/>
</dbReference>
<dbReference type="EMBL" id="CP014869">
    <property type="protein sequence ID" value="AMT93405.1"/>
    <property type="molecule type" value="Genomic_DNA"/>
</dbReference>
<dbReference type="Proteomes" id="UP000031488">
    <property type="component" value="Unassembled WGS sequence"/>
</dbReference>
<reference evidence="4" key="3">
    <citation type="submission" date="2016-03" db="EMBL/GenBank/DDBJ databases">
        <authorList>
            <person name="Ploux O."/>
        </authorList>
    </citation>
    <scope>NUCLEOTIDE SEQUENCE [LARGE SCALE GENOMIC DNA]</scope>
    <source>
        <strain evidence="4">BS258</strain>
    </source>
</reference>
<accession>A0A142NKT1</accession>
<proteinExistence type="predicted"/>
<sequence>MRSNDFSQAPPQARGEVFFLGANRYRNPLAMVGQLRRWPRVAKGLKASAGYLWHRSYYEFPDRIGLMVAFATYDDLLAYARTPEHREIMKWLVGGGKDSPARGGFIRILTAEEWGYTNGEYRAEDGRLGMIDEFTKLSSE</sequence>
<dbReference type="OrthoDB" id="4804830at2"/>
<dbReference type="STRING" id="1703.BLSMQ_1263"/>
<evidence type="ECO:0000313" key="4">
    <source>
        <dbReference type="Proteomes" id="UP000075950"/>
    </source>
</evidence>
<dbReference type="KEGG" id="bly:A2T55_06095"/>
<gene>
    <name evidence="1" type="ORF">A2T55_06095</name>
    <name evidence="2" type="ORF">AE0388_0210</name>
</gene>
<dbReference type="PATRIC" id="fig|1703.6.peg.65"/>
<keyword evidence="3" id="KW-1185">Reference proteome</keyword>
<name>A0A0B9A678_BRELN</name>
<protein>
    <recommendedName>
        <fullName evidence="5">DUF4188 domain-containing protein</fullName>
    </recommendedName>
</protein>
<reference evidence="2 3" key="1">
    <citation type="submission" date="2014-11" db="EMBL/GenBank/DDBJ databases">
        <title>Draft Genome Sequence of Brevibacterium linens AE038-8.</title>
        <authorList>
            <person name="Maizel D."/>
            <person name="Utturkar S.M."/>
            <person name="Brown S.D."/>
            <person name="Ferrero M."/>
            <person name="Rosen B.P."/>
        </authorList>
    </citation>
    <scope>NUCLEOTIDE SEQUENCE [LARGE SCALE GENOMIC DNA]</scope>
    <source>
        <strain evidence="2 3">AE038-8</strain>
    </source>
</reference>
<dbReference type="RefSeq" id="WP_039206293.1">
    <property type="nucleotide sequence ID" value="NZ_CP014869.1"/>
</dbReference>
<dbReference type="AlphaFoldDB" id="A0A0B9A678"/>
<reference evidence="1" key="2">
    <citation type="submission" date="2016-03" db="EMBL/GenBank/DDBJ databases">
        <authorList>
            <person name="Zhu Y."/>
            <person name="Sun C."/>
        </authorList>
    </citation>
    <scope>NUCLEOTIDE SEQUENCE</scope>
    <source>
        <strain evidence="1">BS258</strain>
    </source>
</reference>
<evidence type="ECO:0000313" key="2">
    <source>
        <dbReference type="EMBL" id="KHS54229.1"/>
    </source>
</evidence>